<organism evidence="1">
    <name type="scientific">marine metagenome</name>
    <dbReference type="NCBI Taxonomy" id="408172"/>
    <lineage>
        <taxon>unclassified sequences</taxon>
        <taxon>metagenomes</taxon>
        <taxon>ecological metagenomes</taxon>
    </lineage>
</organism>
<protein>
    <submittedName>
        <fullName evidence="1">Uncharacterized protein</fullName>
    </submittedName>
</protein>
<sequence>MIGSDARIDGPVRLREGIIVYGE</sequence>
<feature type="non-terminal residue" evidence="1">
    <location>
        <position position="23"/>
    </location>
</feature>
<dbReference type="EMBL" id="UINC01008514">
    <property type="protein sequence ID" value="SVA38298.1"/>
    <property type="molecule type" value="Genomic_DNA"/>
</dbReference>
<dbReference type="AlphaFoldDB" id="A0A381VEV9"/>
<accession>A0A381VEV9</accession>
<evidence type="ECO:0000313" key="1">
    <source>
        <dbReference type="EMBL" id="SVA38298.1"/>
    </source>
</evidence>
<proteinExistence type="predicted"/>
<reference evidence="1" key="1">
    <citation type="submission" date="2018-05" db="EMBL/GenBank/DDBJ databases">
        <authorList>
            <person name="Lanie J.A."/>
            <person name="Ng W.-L."/>
            <person name="Kazmierczak K.M."/>
            <person name="Andrzejewski T.M."/>
            <person name="Davidsen T.M."/>
            <person name="Wayne K.J."/>
            <person name="Tettelin H."/>
            <person name="Glass J.I."/>
            <person name="Rusch D."/>
            <person name="Podicherti R."/>
            <person name="Tsui H.-C.T."/>
            <person name="Winkler M.E."/>
        </authorList>
    </citation>
    <scope>NUCLEOTIDE SEQUENCE</scope>
</reference>
<name>A0A381VEV9_9ZZZZ</name>
<gene>
    <name evidence="1" type="ORF">METZ01_LOCUS91152</name>
</gene>